<keyword evidence="3" id="KW-1185">Reference proteome</keyword>
<evidence type="ECO:0000313" key="2">
    <source>
        <dbReference type="EMBL" id="EES53734.1"/>
    </source>
</evidence>
<dbReference type="EMBL" id="GG693856">
    <property type="protein sequence ID" value="EES53734.1"/>
    <property type="molecule type" value="Genomic_DNA"/>
</dbReference>
<sequence>MSGNRIPGLRLGNPQDEAIRTRVEQGIRHLSDLSSRQAESLERLRAELREKSREISELRRSVATLRRERERLREIFLSLEKKLLALTASGPEETK</sequence>
<reference evidence="2 3" key="1">
    <citation type="journal article" date="2009" name="Appl. Environ. Microbiol.">
        <title>Community genomic and proteomic analyses of chemoautotrophic iron-oxidizing "Leptospirillum rubarum" (Group II) and "Leptospirillum ferrodiazotrophum" (Group III) bacteria in acid mine drainage biofilms.</title>
        <authorList>
            <person name="Goltsman D.S."/>
            <person name="Denef V.J."/>
            <person name="Singer S.W."/>
            <person name="VerBerkmoes N.C."/>
            <person name="Lefsrud M."/>
            <person name="Mueller R.S."/>
            <person name="Dick G.J."/>
            <person name="Sun C.L."/>
            <person name="Wheeler K.E."/>
            <person name="Zemla A."/>
            <person name="Baker B.J."/>
            <person name="Hauser L."/>
            <person name="Land M."/>
            <person name="Shah M.B."/>
            <person name="Thelen M.P."/>
            <person name="Hettich R.L."/>
            <person name="Banfield J.F."/>
        </authorList>
    </citation>
    <scope>NUCLEOTIDE SEQUENCE [LARGE SCALE GENOMIC DNA]</scope>
</reference>
<organism evidence="2 3">
    <name type="scientific">Leptospirillum ferrodiazotrophum</name>
    <dbReference type="NCBI Taxonomy" id="412449"/>
    <lineage>
        <taxon>Bacteria</taxon>
        <taxon>Pseudomonadati</taxon>
        <taxon>Nitrospirota</taxon>
        <taxon>Nitrospiria</taxon>
        <taxon>Nitrospirales</taxon>
        <taxon>Nitrospiraceae</taxon>
        <taxon>Leptospirillum</taxon>
    </lineage>
</organism>
<dbReference type="AlphaFoldDB" id="C6HUK1"/>
<protein>
    <submittedName>
        <fullName evidence="2">Uncharacterized protein</fullName>
    </submittedName>
</protein>
<evidence type="ECO:0000256" key="1">
    <source>
        <dbReference type="SAM" id="Coils"/>
    </source>
</evidence>
<evidence type="ECO:0000313" key="3">
    <source>
        <dbReference type="Proteomes" id="UP000009374"/>
    </source>
</evidence>
<gene>
    <name evidence="2" type="ORF">UBAL3_60500030</name>
</gene>
<keyword evidence="1" id="KW-0175">Coiled coil</keyword>
<name>C6HUK1_9BACT</name>
<dbReference type="Proteomes" id="UP000009374">
    <property type="component" value="Unassembled WGS sequence"/>
</dbReference>
<proteinExistence type="predicted"/>
<feature type="coiled-coil region" evidence="1">
    <location>
        <begin position="31"/>
        <end position="82"/>
    </location>
</feature>
<accession>C6HUK1</accession>